<keyword evidence="4" id="KW-1185">Reference proteome</keyword>
<evidence type="ECO:0000256" key="1">
    <source>
        <dbReference type="SAM" id="Coils"/>
    </source>
</evidence>
<evidence type="ECO:0000313" key="3">
    <source>
        <dbReference type="EMBL" id="KAK1921969.1"/>
    </source>
</evidence>
<dbReference type="InterPro" id="IPR012471">
    <property type="entry name" value="DUF1690"/>
</dbReference>
<comment type="caution">
    <text evidence="3">The sequence shown here is derived from an EMBL/GenBank/DDBJ whole genome shotgun (WGS) entry which is preliminary data.</text>
</comment>
<proteinExistence type="predicted"/>
<reference evidence="3" key="1">
    <citation type="submission" date="2023-02" db="EMBL/GenBank/DDBJ databases">
        <title>Identification and recombinant expression of a fungal hydrolase from Papiliotrema laurentii that hydrolyzes apple cutin and clears colloidal polyester polyurethane.</title>
        <authorList>
            <consortium name="DOE Joint Genome Institute"/>
            <person name="Roman V.A."/>
            <person name="Bojanowski C."/>
            <person name="Crable B.R."/>
            <person name="Wagner D.N."/>
            <person name="Hung C.S."/>
            <person name="Nadeau L.J."/>
            <person name="Schratz L."/>
            <person name="Haridas S."/>
            <person name="Pangilinan J."/>
            <person name="Lipzen A."/>
            <person name="Na H."/>
            <person name="Yan M."/>
            <person name="Ng V."/>
            <person name="Grigoriev I.V."/>
            <person name="Spatafora J.W."/>
            <person name="Barlow D."/>
            <person name="Biffinger J."/>
            <person name="Kelley-Loughnane N."/>
            <person name="Varaljay V.A."/>
            <person name="Crookes-Goodson W.J."/>
        </authorList>
    </citation>
    <scope>NUCLEOTIDE SEQUENCE</scope>
    <source>
        <strain evidence="3">5307AH</strain>
    </source>
</reference>
<gene>
    <name evidence="3" type="ORF">DB88DRAFT_496731</name>
</gene>
<feature type="compositionally biased region" description="Polar residues" evidence="2">
    <location>
        <begin position="18"/>
        <end position="40"/>
    </location>
</feature>
<dbReference type="Proteomes" id="UP001182556">
    <property type="component" value="Unassembled WGS sequence"/>
</dbReference>
<keyword evidence="1" id="KW-0175">Coiled coil</keyword>
<dbReference type="AlphaFoldDB" id="A0AAD9CWF9"/>
<evidence type="ECO:0008006" key="5">
    <source>
        <dbReference type="Google" id="ProtNLM"/>
    </source>
</evidence>
<accession>A0AAD9CWF9</accession>
<feature type="compositionally biased region" description="Basic and acidic residues" evidence="2">
    <location>
        <begin position="41"/>
        <end position="51"/>
    </location>
</feature>
<feature type="region of interest" description="Disordered" evidence="2">
    <location>
        <begin position="1"/>
        <end position="51"/>
    </location>
</feature>
<dbReference type="Pfam" id="PF07956">
    <property type="entry name" value="DUF1690"/>
    <property type="match status" value="1"/>
</dbReference>
<organism evidence="3 4">
    <name type="scientific">Papiliotrema laurentii</name>
    <name type="common">Cryptococcus laurentii</name>
    <dbReference type="NCBI Taxonomy" id="5418"/>
    <lineage>
        <taxon>Eukaryota</taxon>
        <taxon>Fungi</taxon>
        <taxon>Dikarya</taxon>
        <taxon>Basidiomycota</taxon>
        <taxon>Agaricomycotina</taxon>
        <taxon>Tremellomycetes</taxon>
        <taxon>Tremellales</taxon>
        <taxon>Rhynchogastremaceae</taxon>
        <taxon>Papiliotrema</taxon>
    </lineage>
</organism>
<protein>
    <recommendedName>
        <fullName evidence="5">MICOS complex subunit mic19</fullName>
    </recommendedName>
</protein>
<feature type="coiled-coil region" evidence="1">
    <location>
        <begin position="92"/>
        <end position="119"/>
    </location>
</feature>
<dbReference type="EMBL" id="JAODAN010000009">
    <property type="protein sequence ID" value="KAK1921969.1"/>
    <property type="molecule type" value="Genomic_DNA"/>
</dbReference>
<evidence type="ECO:0000256" key="2">
    <source>
        <dbReference type="SAM" id="MobiDB-lite"/>
    </source>
</evidence>
<evidence type="ECO:0000313" key="4">
    <source>
        <dbReference type="Proteomes" id="UP001182556"/>
    </source>
</evidence>
<feature type="compositionally biased region" description="Polar residues" evidence="2">
    <location>
        <begin position="1"/>
        <end position="10"/>
    </location>
</feature>
<name>A0AAD9CWF9_PAPLA</name>
<sequence>MGAGQSTQAGDQVISAPEPSTSVQFSPSLVSRLSSPATEQSTEKHSSTDEIVRRRLAAESAHIRAQEAEILQSISAALEKENLDREKPGMSSEVLGRDIEEVREKVERMRKERAAREGEGVQRAREGVVRCYKEKSDRPLDCWKEVEAFKQEVGKLEQAFVKSLQ</sequence>